<dbReference type="OrthoDB" id="541276at2759"/>
<dbReference type="SUPFAM" id="SSF56112">
    <property type="entry name" value="Protein kinase-like (PK-like)"/>
    <property type="match status" value="1"/>
</dbReference>
<dbReference type="PROSITE" id="PS50011">
    <property type="entry name" value="PROTEIN_KINASE_DOM"/>
    <property type="match status" value="1"/>
</dbReference>
<keyword evidence="3 14" id="KW-0418">Kinase</keyword>
<dbReference type="InterPro" id="IPR000719">
    <property type="entry name" value="Prot_kinase_dom"/>
</dbReference>
<evidence type="ECO:0000313" key="15">
    <source>
        <dbReference type="Proteomes" id="UP000001926"/>
    </source>
</evidence>
<dbReference type="GO" id="GO:0005524">
    <property type="term" value="F:ATP binding"/>
    <property type="evidence" value="ECO:0007669"/>
    <property type="project" value="UniProtKB-UniRule"/>
</dbReference>
<dbReference type="VEuPathDB" id="AmoebaDB:EHI7A_016140"/>
<feature type="region of interest" description="Disordered" evidence="12">
    <location>
        <begin position="432"/>
        <end position="479"/>
    </location>
</feature>
<dbReference type="PROSITE" id="PS00108">
    <property type="entry name" value="PROTEIN_KINASE_ST"/>
    <property type="match status" value="1"/>
</dbReference>
<evidence type="ECO:0000256" key="6">
    <source>
        <dbReference type="ARBA" id="ARBA00038999"/>
    </source>
</evidence>
<evidence type="ECO:0000256" key="12">
    <source>
        <dbReference type="SAM" id="MobiDB-lite"/>
    </source>
</evidence>
<protein>
    <recommendedName>
        <fullName evidence="6">mitogen-activated protein kinase kinase</fullName>
        <ecNumber evidence="6">2.7.12.2</ecNumber>
    </recommendedName>
</protein>
<dbReference type="Proteomes" id="UP000001926">
    <property type="component" value="Partially assembled WGS sequence"/>
</dbReference>
<evidence type="ECO:0000256" key="1">
    <source>
        <dbReference type="ARBA" id="ARBA00022679"/>
    </source>
</evidence>
<dbReference type="VEuPathDB" id="AmoebaDB:KM1_041090"/>
<evidence type="ECO:0000256" key="10">
    <source>
        <dbReference type="PROSITE-ProRule" id="PRU10141"/>
    </source>
</evidence>
<evidence type="ECO:0000259" key="13">
    <source>
        <dbReference type="PROSITE" id="PS50011"/>
    </source>
</evidence>
<dbReference type="EC" id="2.7.12.2" evidence="6"/>
<comment type="catalytic activity">
    <reaction evidence="7">
        <text>L-seryl-[protein] + ATP = O-phospho-L-seryl-[protein] + ADP + H(+)</text>
        <dbReference type="Rhea" id="RHEA:17989"/>
        <dbReference type="Rhea" id="RHEA-COMP:9863"/>
        <dbReference type="Rhea" id="RHEA-COMP:11604"/>
        <dbReference type="ChEBI" id="CHEBI:15378"/>
        <dbReference type="ChEBI" id="CHEBI:29999"/>
        <dbReference type="ChEBI" id="CHEBI:30616"/>
        <dbReference type="ChEBI" id="CHEBI:83421"/>
        <dbReference type="ChEBI" id="CHEBI:456216"/>
        <dbReference type="EC" id="2.7.12.2"/>
    </reaction>
</comment>
<dbReference type="STRING" id="5759.C4MBT1"/>
<evidence type="ECO:0000256" key="3">
    <source>
        <dbReference type="ARBA" id="ARBA00022777"/>
    </source>
</evidence>
<dbReference type="PANTHER" id="PTHR48013:SF9">
    <property type="entry name" value="DUAL SPECIFICITY MITOGEN-ACTIVATED PROTEIN KINASE KINASE 5"/>
    <property type="match status" value="1"/>
</dbReference>
<reference evidence="14" key="2">
    <citation type="submission" date="2007-03" db="EMBL/GenBank/DDBJ databases">
        <authorList>
            <person name="Lorenzi H."/>
            <person name="Amedeo P."/>
            <person name="Inman J."/>
            <person name="Schobel S."/>
            <person name="Caler E."/>
        </authorList>
    </citation>
    <scope>GENOME REANNOTATION</scope>
    <source>
        <strain evidence="14">HM-1:IMSS</strain>
    </source>
</reference>
<dbReference type="GO" id="GO:0005634">
    <property type="term" value="C:nucleus"/>
    <property type="evidence" value="ECO:0000318"/>
    <property type="project" value="GO_Central"/>
</dbReference>
<dbReference type="VEuPathDB" id="AmoebaDB:EHI_026690"/>
<evidence type="ECO:0000256" key="5">
    <source>
        <dbReference type="ARBA" id="ARBA00038035"/>
    </source>
</evidence>
<dbReference type="GO" id="GO:0044773">
    <property type="term" value="P:mitotic DNA damage checkpoint signaling"/>
    <property type="evidence" value="ECO:0000318"/>
    <property type="project" value="GO_Central"/>
</dbReference>
<dbReference type="GeneID" id="3402117"/>
<keyword evidence="15" id="KW-1185">Reference proteome</keyword>
<dbReference type="OMA" id="MYELLPN"/>
<evidence type="ECO:0000256" key="2">
    <source>
        <dbReference type="ARBA" id="ARBA00022741"/>
    </source>
</evidence>
<dbReference type="InterPro" id="IPR011009">
    <property type="entry name" value="Kinase-like_dom_sf"/>
</dbReference>
<evidence type="ECO:0000256" key="9">
    <source>
        <dbReference type="ARBA" id="ARBA00051693"/>
    </source>
</evidence>
<keyword evidence="4 10" id="KW-0067">ATP-binding</keyword>
<dbReference type="VEuPathDB" id="AmoebaDB:EHI5A_033110"/>
<dbReference type="EMBL" id="DS572190">
    <property type="protein sequence ID" value="EAL42602.2"/>
    <property type="molecule type" value="Genomic_DNA"/>
</dbReference>
<evidence type="ECO:0000256" key="4">
    <source>
        <dbReference type="ARBA" id="ARBA00022840"/>
    </source>
</evidence>
<dbReference type="InterPro" id="IPR008271">
    <property type="entry name" value="Ser/Thr_kinase_AS"/>
</dbReference>
<dbReference type="InterPro" id="IPR017441">
    <property type="entry name" value="Protein_kinase_ATP_BS"/>
</dbReference>
<dbReference type="Pfam" id="PF00069">
    <property type="entry name" value="Pkinase"/>
    <property type="match status" value="1"/>
</dbReference>
<evidence type="ECO:0000256" key="8">
    <source>
        <dbReference type="ARBA" id="ARBA00049299"/>
    </source>
</evidence>
<keyword evidence="1" id="KW-0808">Transferase</keyword>
<dbReference type="SMART" id="SM00220">
    <property type="entry name" value="S_TKc"/>
    <property type="match status" value="1"/>
</dbReference>
<dbReference type="HOGENOM" id="CLU_570430_0_0_1"/>
<dbReference type="GO" id="GO:0004708">
    <property type="term" value="F:MAP kinase kinase activity"/>
    <property type="evidence" value="ECO:0007669"/>
    <property type="project" value="UniProtKB-EC"/>
</dbReference>
<organism evidence="14 15">
    <name type="scientific">Entamoeba histolytica (strain ATCC 30459 / HM-1:IMSS / ABRM)</name>
    <dbReference type="NCBI Taxonomy" id="294381"/>
    <lineage>
        <taxon>Eukaryota</taxon>
        <taxon>Amoebozoa</taxon>
        <taxon>Evosea</taxon>
        <taxon>Archamoebae</taxon>
        <taxon>Mastigamoebida</taxon>
        <taxon>Entamoebidae</taxon>
        <taxon>Entamoeba</taxon>
    </lineage>
</organism>
<dbReference type="GO" id="GO:0004674">
    <property type="term" value="F:protein serine/threonine kinase activity"/>
    <property type="evidence" value="ECO:0000318"/>
    <property type="project" value="GO_Central"/>
</dbReference>
<accession>C4MBT1</accession>
<feature type="compositionally biased region" description="Polar residues" evidence="12">
    <location>
        <begin position="449"/>
        <end position="458"/>
    </location>
</feature>
<evidence type="ECO:0000256" key="7">
    <source>
        <dbReference type="ARBA" id="ARBA00049014"/>
    </source>
</evidence>
<dbReference type="RefSeq" id="XP_647988.2">
    <property type="nucleotide sequence ID" value="XM_642896.2"/>
</dbReference>
<dbReference type="CDD" id="cd00180">
    <property type="entry name" value="PKc"/>
    <property type="match status" value="1"/>
</dbReference>
<comment type="catalytic activity">
    <reaction evidence="8">
        <text>L-threonyl-[protein] + ATP = O-phospho-L-threonyl-[protein] + ADP + H(+)</text>
        <dbReference type="Rhea" id="RHEA:46608"/>
        <dbReference type="Rhea" id="RHEA-COMP:11060"/>
        <dbReference type="Rhea" id="RHEA-COMP:11605"/>
        <dbReference type="ChEBI" id="CHEBI:15378"/>
        <dbReference type="ChEBI" id="CHEBI:30013"/>
        <dbReference type="ChEBI" id="CHEBI:30616"/>
        <dbReference type="ChEBI" id="CHEBI:61977"/>
        <dbReference type="ChEBI" id="CHEBI:456216"/>
        <dbReference type="EC" id="2.7.12.2"/>
    </reaction>
</comment>
<dbReference type="InParanoid" id="C4MBT1"/>
<feature type="compositionally biased region" description="Low complexity" evidence="12">
    <location>
        <begin position="436"/>
        <end position="448"/>
    </location>
</feature>
<gene>
    <name evidence="14" type="ORF">EHI_026690</name>
</gene>
<comment type="similarity">
    <text evidence="5">Belongs to the protein kinase superfamily. STE Ser/Thr protein kinase family. MAP kinase kinase subfamily.</text>
</comment>
<dbReference type="Gene3D" id="1.10.510.10">
    <property type="entry name" value="Transferase(Phosphotransferase) domain 1"/>
    <property type="match status" value="1"/>
</dbReference>
<evidence type="ECO:0000256" key="11">
    <source>
        <dbReference type="RuleBase" id="RU000304"/>
    </source>
</evidence>
<name>C4MBT1_ENTH1</name>
<dbReference type="VEuPathDB" id="AmoebaDB:EHI8A_023500"/>
<dbReference type="PROSITE" id="PS00107">
    <property type="entry name" value="PROTEIN_KINASE_ATP"/>
    <property type="match status" value="1"/>
</dbReference>
<reference evidence="14" key="1">
    <citation type="journal article" date="2005" name="Nature">
        <title>The genome of the protist parasite Entamoeba histolytica.</title>
        <authorList>
            <person name="Loftus B."/>
            <person name="Anderson I."/>
            <person name="Davies R."/>
            <person name="Alsmark U.C."/>
            <person name="Samuelson J."/>
            <person name="Amedeo P."/>
            <person name="Roncaglia P."/>
            <person name="Berriman M."/>
            <person name="Hirt R.P."/>
            <person name="Mann B.J."/>
            <person name="Nozaki T."/>
            <person name="Suh B."/>
            <person name="Pop M."/>
            <person name="Duchene M."/>
            <person name="Ackers J."/>
            <person name="Tannich E."/>
            <person name="Leippe M."/>
            <person name="Hofer M."/>
            <person name="Bruchhaus I."/>
            <person name="Willhoeft U."/>
            <person name="Bhattacharya A."/>
            <person name="Chillingworth T."/>
            <person name="Churcher C."/>
            <person name="Hance Z."/>
            <person name="Harris B."/>
            <person name="Harris D."/>
            <person name="Jagels K."/>
            <person name="Moule S."/>
            <person name="Mungall K."/>
            <person name="Ormond D."/>
            <person name="Squares R."/>
            <person name="Whitehead S."/>
            <person name="Quail M.A."/>
            <person name="Rabbinowitsch E."/>
            <person name="Norbertczak H."/>
            <person name="Price C."/>
            <person name="Wang Z."/>
            <person name="Guillen N."/>
            <person name="Gilchrist C."/>
            <person name="Stroup S.E."/>
            <person name="Bhattacharya S."/>
            <person name="Lohia A."/>
            <person name="Foster P.G."/>
            <person name="Sicheritz-Ponten T."/>
            <person name="Weber C."/>
            <person name="Singh U."/>
            <person name="Mukherjee C."/>
            <person name="El-Sayed N.M."/>
            <person name="Petri W.A.Jr."/>
            <person name="Clark C.G."/>
            <person name="Embley T.M."/>
            <person name="Barrell B."/>
            <person name="Fraser C.M."/>
            <person name="Hall N."/>
        </authorList>
    </citation>
    <scope>NUCLEOTIDE SEQUENCE [LARGE SCALE GENOMIC DNA]</scope>
    <source>
        <strain evidence="14">HM-1:IMSS</strain>
    </source>
</reference>
<dbReference type="PANTHER" id="PTHR48013">
    <property type="entry name" value="DUAL SPECIFICITY MITOGEN-ACTIVATED PROTEIN KINASE KINASE 5-RELATED"/>
    <property type="match status" value="1"/>
</dbReference>
<keyword evidence="2 10" id="KW-0547">Nucleotide-binding</keyword>
<comment type="catalytic activity">
    <reaction evidence="9">
        <text>L-tyrosyl-[protein] + ATP = O-phospho-L-tyrosyl-[protein] + ADP + H(+)</text>
        <dbReference type="Rhea" id="RHEA:10596"/>
        <dbReference type="Rhea" id="RHEA-COMP:10136"/>
        <dbReference type="Rhea" id="RHEA-COMP:20101"/>
        <dbReference type="ChEBI" id="CHEBI:15378"/>
        <dbReference type="ChEBI" id="CHEBI:30616"/>
        <dbReference type="ChEBI" id="CHEBI:46858"/>
        <dbReference type="ChEBI" id="CHEBI:61978"/>
        <dbReference type="ChEBI" id="CHEBI:456216"/>
        <dbReference type="EC" id="2.7.12.2"/>
    </reaction>
</comment>
<feature type="domain" description="Protein kinase" evidence="13">
    <location>
        <begin position="172"/>
        <end position="422"/>
    </location>
</feature>
<feature type="binding site" evidence="10">
    <location>
        <position position="201"/>
    </location>
    <ligand>
        <name>ATP</name>
        <dbReference type="ChEBI" id="CHEBI:30616"/>
    </ligand>
</feature>
<evidence type="ECO:0000313" key="14">
    <source>
        <dbReference type="EMBL" id="EAL42602.2"/>
    </source>
</evidence>
<dbReference type="GO" id="GO:0005737">
    <property type="term" value="C:cytoplasm"/>
    <property type="evidence" value="ECO:0000318"/>
    <property type="project" value="GO_Central"/>
</dbReference>
<dbReference type="KEGG" id="ehi:EHI_026690"/>
<proteinExistence type="inferred from homology"/>
<dbReference type="AlphaFoldDB" id="C4MBT1"/>
<sequence length="479" mass="54801">MSEYSLLDVDTQTATLPTIDIKKAPAGVMAVIVWRKKGSDQCFNRTDITYTNPTLDDSKSHSTNVKTQLEIGMGSEVCGPCDEKMTLLISEKVSSDDKSEEFILQSKSMKQKLERKKQGIEIEVINTKDVKESKKTVIKEGEIKSFGVFQRYEFCIYSQEKYNGNVDLKMRIIPGKEIGAGAFSHVHLGRDTIDNREVVIKISKNGSTSARKQFEHEIKMLKKVHHLYIISYLGDYFVNSQRYLIIEHAEQTLDRYLQTAPRNSNGLVLYSICNKLFKQLCCAVIYIEEKYEFVHRDIKCENILIHNGNCKLSDFGLCVTKQHAEKIKEPSIGTKEFLAPETMKTSPKYSYKSDAWSVGCVLYCMIVGKKEGPFNQQLLEELKQKDAIKEYLDLIDYGNLLLNENEKDRLDLLSLFCNRNLLEPEYSDASNYLGELSPPSKSNSLSPSFQEPQISQPTKRLMEQDDPDVVEKRSFETMR</sequence>
<feature type="compositionally biased region" description="Basic and acidic residues" evidence="12">
    <location>
        <begin position="469"/>
        <end position="479"/>
    </location>
</feature>
<keyword evidence="11" id="KW-0723">Serine/threonine-protein kinase</keyword>